<comment type="caution">
    <text evidence="4">The sequence shown here is derived from an EMBL/GenBank/DDBJ whole genome shotgun (WGS) entry which is preliminary data.</text>
</comment>
<dbReference type="PROSITE" id="PS00028">
    <property type="entry name" value="ZINC_FINGER_C2H2_1"/>
    <property type="match status" value="1"/>
</dbReference>
<feature type="compositionally biased region" description="Low complexity" evidence="2">
    <location>
        <begin position="506"/>
        <end position="517"/>
    </location>
</feature>
<dbReference type="Proteomes" id="UP001391051">
    <property type="component" value="Unassembled WGS sequence"/>
</dbReference>
<feature type="domain" description="C2H2-type" evidence="3">
    <location>
        <begin position="569"/>
        <end position="597"/>
    </location>
</feature>
<feature type="region of interest" description="Disordered" evidence="2">
    <location>
        <begin position="494"/>
        <end position="544"/>
    </location>
</feature>
<keyword evidence="1" id="KW-0863">Zinc-finger</keyword>
<sequence>MEATSSFSIAHTQYPHYNHPGPAFSATDFLDDSSFDPMFSFADNTSNDMPHNVAAKASFSNTVRSFKHRTANPSCRFRTRVVDNCYKSRLYALALEYYLLEEASPPANDGVRCLMSECPRAFSDARHMLWHLRECDYFSSGKYNCPECNATERFPTTSKRKCSWLRSRLSDKAMQFLHASAAVIKRMIGPRSDLCTNCRHTLKEDFEKTLRGYGSSTMGVEDPPPFVSCEQFNLYPEHGKRPSTSAQSSSSSGSSSQEPQELYGTSHVHELPWEQSRELRSELMGDDTFHHHWDYTLAKAQGGARRCQAPTVTHNTSPTGISHISSRSMVGFSPDVSPTSSGKSPNTLKGAILTPNADFNSFLHINPQNPAADVAQPPVNVAGRVHRQSADVACIPSLPGGMFPHLSLGGNTPNIVRDNSQARQSPPSLNVNIPPESGVHFESMTWGPDTAEFAMMNRILGNNAATPATPTEQTFITALARSFSTPYSGAAVVTPRNNGFHKQEESSSFTSDTSPGSTEEDDSSPGSGGRQIPTTDLQCPECGFTPRGKAEKAATYYHKHQMTHLKKRYSCPQCHKTYSRKDNAAAHAKKSHRGVDVGTPSPAPGGIKRQGSRNSNQLSATRKKSRSYSDESAAVQASGQWGQLSN</sequence>
<proteinExistence type="predicted"/>
<dbReference type="RefSeq" id="XP_066692476.1">
    <property type="nucleotide sequence ID" value="XM_066851387.1"/>
</dbReference>
<evidence type="ECO:0000256" key="1">
    <source>
        <dbReference type="PROSITE-ProRule" id="PRU00042"/>
    </source>
</evidence>
<name>A0ABR1PS35_9PEZI</name>
<feature type="compositionally biased region" description="Low complexity" evidence="2">
    <location>
        <begin position="243"/>
        <end position="256"/>
    </location>
</feature>
<feature type="region of interest" description="Disordered" evidence="2">
    <location>
        <begin position="582"/>
        <end position="646"/>
    </location>
</feature>
<dbReference type="PROSITE" id="PS50157">
    <property type="entry name" value="ZINC_FINGER_C2H2_2"/>
    <property type="match status" value="1"/>
</dbReference>
<dbReference type="InterPro" id="IPR013087">
    <property type="entry name" value="Znf_C2H2_type"/>
</dbReference>
<protein>
    <recommendedName>
        <fullName evidence="3">C2H2-type domain-containing protein</fullName>
    </recommendedName>
</protein>
<dbReference type="Gene3D" id="3.30.160.60">
    <property type="entry name" value="Classic Zinc Finger"/>
    <property type="match status" value="1"/>
</dbReference>
<keyword evidence="5" id="KW-1185">Reference proteome</keyword>
<evidence type="ECO:0000313" key="5">
    <source>
        <dbReference type="Proteomes" id="UP001391051"/>
    </source>
</evidence>
<evidence type="ECO:0000259" key="3">
    <source>
        <dbReference type="PROSITE" id="PS50157"/>
    </source>
</evidence>
<accession>A0ABR1PS35</accession>
<gene>
    <name evidence="4" type="ORF">PG986_015165</name>
</gene>
<organism evidence="4 5">
    <name type="scientific">Apiospora aurea</name>
    <dbReference type="NCBI Taxonomy" id="335848"/>
    <lineage>
        <taxon>Eukaryota</taxon>
        <taxon>Fungi</taxon>
        <taxon>Dikarya</taxon>
        <taxon>Ascomycota</taxon>
        <taxon>Pezizomycotina</taxon>
        <taxon>Sordariomycetes</taxon>
        <taxon>Xylariomycetidae</taxon>
        <taxon>Amphisphaeriales</taxon>
        <taxon>Apiosporaceae</taxon>
        <taxon>Apiospora</taxon>
    </lineage>
</organism>
<feature type="region of interest" description="Disordered" evidence="2">
    <location>
        <begin position="237"/>
        <end position="270"/>
    </location>
</feature>
<evidence type="ECO:0000313" key="4">
    <source>
        <dbReference type="EMBL" id="KAK7936727.1"/>
    </source>
</evidence>
<keyword evidence="1" id="KW-0862">Zinc</keyword>
<dbReference type="SMART" id="SM00355">
    <property type="entry name" value="ZnF_C2H2"/>
    <property type="match status" value="3"/>
</dbReference>
<feature type="compositionally biased region" description="Polar residues" evidence="2">
    <location>
        <begin position="635"/>
        <end position="646"/>
    </location>
</feature>
<dbReference type="EMBL" id="JAQQWE010000011">
    <property type="protein sequence ID" value="KAK7936727.1"/>
    <property type="molecule type" value="Genomic_DNA"/>
</dbReference>
<evidence type="ECO:0000256" key="2">
    <source>
        <dbReference type="SAM" id="MobiDB-lite"/>
    </source>
</evidence>
<dbReference type="GeneID" id="92084449"/>
<reference evidence="4 5" key="1">
    <citation type="submission" date="2023-01" db="EMBL/GenBank/DDBJ databases">
        <title>Analysis of 21 Apiospora genomes using comparative genomics revels a genus with tremendous synthesis potential of carbohydrate active enzymes and secondary metabolites.</title>
        <authorList>
            <person name="Sorensen T."/>
        </authorList>
    </citation>
    <scope>NUCLEOTIDE SEQUENCE [LARGE SCALE GENOMIC DNA]</scope>
    <source>
        <strain evidence="4 5">CBS 24483</strain>
    </source>
</reference>
<keyword evidence="1" id="KW-0479">Metal-binding</keyword>